<evidence type="ECO:0000259" key="2">
    <source>
        <dbReference type="Pfam" id="PF04389"/>
    </source>
</evidence>
<dbReference type="CDD" id="cd04820">
    <property type="entry name" value="PA_M28_1_1"/>
    <property type="match status" value="1"/>
</dbReference>
<organism evidence="3 4">
    <name type="scientific">Glacieibacterium arshaanense</name>
    <dbReference type="NCBI Taxonomy" id="2511025"/>
    <lineage>
        <taxon>Bacteria</taxon>
        <taxon>Pseudomonadati</taxon>
        <taxon>Pseudomonadota</taxon>
        <taxon>Alphaproteobacteria</taxon>
        <taxon>Sphingomonadales</taxon>
        <taxon>Sphingosinicellaceae</taxon>
        <taxon>Glacieibacterium</taxon>
    </lineage>
</organism>
<dbReference type="InterPro" id="IPR007484">
    <property type="entry name" value="Peptidase_M28"/>
</dbReference>
<dbReference type="InterPro" id="IPR045175">
    <property type="entry name" value="M28_fam"/>
</dbReference>
<dbReference type="Gene3D" id="3.40.630.10">
    <property type="entry name" value="Zn peptidases"/>
    <property type="match status" value="1"/>
</dbReference>
<evidence type="ECO:0000256" key="1">
    <source>
        <dbReference type="SAM" id="SignalP"/>
    </source>
</evidence>
<reference evidence="3 4" key="1">
    <citation type="submission" date="2019-02" db="EMBL/GenBank/DDBJ databases">
        <title>Polymorphobacter sp. isolated from the lake at the Tibet of China.</title>
        <authorList>
            <person name="Li A."/>
        </authorList>
    </citation>
    <scope>NUCLEOTIDE SEQUENCE [LARGE SCALE GENOMIC DNA]</scope>
    <source>
        <strain evidence="3 4">DJ1R-1</strain>
    </source>
</reference>
<keyword evidence="1" id="KW-0732">Signal</keyword>
<gene>
    <name evidence="3" type="ORF">EUV02_06605</name>
</gene>
<dbReference type="SUPFAM" id="SSF52025">
    <property type="entry name" value="PA domain"/>
    <property type="match status" value="1"/>
</dbReference>
<comment type="caution">
    <text evidence="3">The sequence shown here is derived from an EMBL/GenBank/DDBJ whole genome shotgun (WGS) entry which is preliminary data.</text>
</comment>
<feature type="signal peptide" evidence="1">
    <location>
        <begin position="1"/>
        <end position="23"/>
    </location>
</feature>
<dbReference type="SUPFAM" id="SSF53187">
    <property type="entry name" value="Zn-dependent exopeptidases"/>
    <property type="match status" value="1"/>
</dbReference>
<keyword evidence="3" id="KW-0378">Hydrolase</keyword>
<dbReference type="Proteomes" id="UP000297737">
    <property type="component" value="Unassembled WGS sequence"/>
</dbReference>
<name>A0A4Y9EN53_9SPHN</name>
<dbReference type="Pfam" id="PF04389">
    <property type="entry name" value="Peptidase_M28"/>
    <property type="match status" value="1"/>
</dbReference>
<dbReference type="PANTHER" id="PTHR12147">
    <property type="entry name" value="METALLOPEPTIDASE M28 FAMILY MEMBER"/>
    <property type="match status" value="1"/>
</dbReference>
<dbReference type="PANTHER" id="PTHR12147:SF26">
    <property type="entry name" value="PEPTIDASE M28 DOMAIN-CONTAINING PROTEIN"/>
    <property type="match status" value="1"/>
</dbReference>
<accession>A0A4Y9EN53</accession>
<feature type="domain" description="Peptidase M28" evidence="2">
    <location>
        <begin position="302"/>
        <end position="514"/>
    </location>
</feature>
<dbReference type="GO" id="GO:0008235">
    <property type="term" value="F:metalloexopeptidase activity"/>
    <property type="evidence" value="ECO:0007669"/>
    <property type="project" value="InterPro"/>
</dbReference>
<keyword evidence="4" id="KW-1185">Reference proteome</keyword>
<dbReference type="RefSeq" id="WP_135245473.1">
    <property type="nucleotide sequence ID" value="NZ_SIHO01000002.1"/>
</dbReference>
<sequence>MVAFHFRFAGGLALALAAAPAITAPVPVFSPASIEANVTYLADDLLEGRETGTRGHEIAARYVAAQFASYGLQPGGKDGSWFQRVTLQEARLTDDVPARVTIAGAGKSQSWANGTDVIVGPSQVRAVTNVEAPVVFVGFGLDAPAQGFDDYAGLDVRGKIVAVLSGVPKGPPDEIWAHLATQTGRMAAARGAIGIVSIPTIESEALRPWAKSQPYAKRPRLTWLQPDGKPFVSAPGIIGSASLNAVSAAALFAGAPVSFAAVQAEADKVDAKGFGGRPKGFTLATTVRIEASSATRQITSPNVIGRIEGSDPKLRDEYVVLMGHLDHLGIRPEREGDKIYNGALDNAAGTAMLLEVARAFGKDAKKPKRSLLFVSSTAEEKGLLGAESFANDPSVPIGSIVSVVDLDQPMLLYDFTDVIAFGGDHSTMGTIIARAAAQAGVKVAVDPMPAQTIFVRSDHYTFVKRGVPAVMLATGYANGGEAAWTKFLSTNYHQPSDDLSQPINWAAGAKFAQVNYLIARDIANAPERPRWYAGDYFGTTFAPDAPTAKRP</sequence>
<dbReference type="OrthoDB" id="9778250at2"/>
<evidence type="ECO:0000313" key="3">
    <source>
        <dbReference type="EMBL" id="TFU02879.1"/>
    </source>
</evidence>
<dbReference type="Gene3D" id="3.50.30.30">
    <property type="match status" value="1"/>
</dbReference>
<protein>
    <submittedName>
        <fullName evidence="3">M20/M25/M40 family metallo-hydrolase</fullName>
    </submittedName>
</protein>
<dbReference type="InterPro" id="IPR046450">
    <property type="entry name" value="PA_dom_sf"/>
</dbReference>
<dbReference type="AlphaFoldDB" id="A0A4Y9EN53"/>
<proteinExistence type="predicted"/>
<evidence type="ECO:0000313" key="4">
    <source>
        <dbReference type="Proteomes" id="UP000297737"/>
    </source>
</evidence>
<dbReference type="EMBL" id="SIHO01000002">
    <property type="protein sequence ID" value="TFU02879.1"/>
    <property type="molecule type" value="Genomic_DNA"/>
</dbReference>
<dbReference type="GO" id="GO:0006508">
    <property type="term" value="P:proteolysis"/>
    <property type="evidence" value="ECO:0007669"/>
    <property type="project" value="InterPro"/>
</dbReference>
<feature type="chain" id="PRO_5021275866" evidence="1">
    <location>
        <begin position="24"/>
        <end position="551"/>
    </location>
</feature>